<keyword evidence="2" id="KW-0808">Transferase</keyword>
<dbReference type="Pfam" id="PF13692">
    <property type="entry name" value="Glyco_trans_1_4"/>
    <property type="match status" value="1"/>
</dbReference>
<reference evidence="4 5" key="1">
    <citation type="submission" date="2017-03" db="EMBL/GenBank/DDBJ databases">
        <title>Complete genome sequence of Candidatus 'Thiodictyon syntrophicum' sp. nov. strain Cad16T, a photolithoautotroph purple sulfur bacterium isolated from an alpine meromictic lake.</title>
        <authorList>
            <person name="Luedin S.M."/>
            <person name="Pothier J.F."/>
            <person name="Danza F."/>
            <person name="Storelli N."/>
            <person name="Wittwer M."/>
            <person name="Tonolla M."/>
        </authorList>
    </citation>
    <scope>NUCLEOTIDE SEQUENCE [LARGE SCALE GENOMIC DNA]</scope>
    <source>
        <strain evidence="4 5">Cad16T</strain>
    </source>
</reference>
<evidence type="ECO:0000259" key="3">
    <source>
        <dbReference type="Pfam" id="PF13439"/>
    </source>
</evidence>
<dbReference type="OrthoDB" id="9775208at2"/>
<keyword evidence="1" id="KW-0328">Glycosyltransferase</keyword>
<sequence>MSPAAPGAIWLLLDSRSFGGVESHVLTLAAALHARNMPVRVVFLKDHGPHPMAAALAGQGIACDVLAGGWRGLRAALAAVPPGLLHTHGYKVGVFGRVAARLGGFPCVSTYHAGEPGPGMVRYYNILDRATAGLAGGIVAVSRPIADRLPRRTRVIDNFVPLAAGPTRWPRAAAFVGRLSHEKGPDLFCRLSGQVPGVEFVLYGDGPLGAELRAAYPRVRFAGQQPSMAGVWDEIGLLCMTSRHEGLPMAALEAMAHGVPVAAFAVGGLPGLIDAGRNGWLVPPLDLPAFAAAVRAWADLDAAGRVACSRAAQATIAARYTPEAVLPRLLEVYREAGWRPAGG</sequence>
<dbReference type="KEGG" id="tsy:THSYN_16970"/>
<keyword evidence="5" id="KW-1185">Reference proteome</keyword>
<organism evidence="4 5">
    <name type="scientific">Candidatus Thiodictyon syntrophicum</name>
    <dbReference type="NCBI Taxonomy" id="1166950"/>
    <lineage>
        <taxon>Bacteria</taxon>
        <taxon>Pseudomonadati</taxon>
        <taxon>Pseudomonadota</taxon>
        <taxon>Gammaproteobacteria</taxon>
        <taxon>Chromatiales</taxon>
        <taxon>Chromatiaceae</taxon>
        <taxon>Thiodictyon</taxon>
    </lineage>
</organism>
<evidence type="ECO:0000256" key="2">
    <source>
        <dbReference type="ARBA" id="ARBA00022679"/>
    </source>
</evidence>
<dbReference type="GO" id="GO:0016757">
    <property type="term" value="F:glycosyltransferase activity"/>
    <property type="evidence" value="ECO:0007669"/>
    <property type="project" value="UniProtKB-KW"/>
</dbReference>
<dbReference type="Gene3D" id="3.40.50.2000">
    <property type="entry name" value="Glycogen Phosphorylase B"/>
    <property type="match status" value="2"/>
</dbReference>
<dbReference type="SUPFAM" id="SSF53756">
    <property type="entry name" value="UDP-Glycosyltransferase/glycogen phosphorylase"/>
    <property type="match status" value="1"/>
</dbReference>
<dbReference type="PANTHER" id="PTHR12526">
    <property type="entry name" value="GLYCOSYLTRANSFERASE"/>
    <property type="match status" value="1"/>
</dbReference>
<proteinExistence type="predicted"/>
<dbReference type="CDD" id="cd03801">
    <property type="entry name" value="GT4_PimA-like"/>
    <property type="match status" value="1"/>
</dbReference>
<feature type="domain" description="Glycosyltransferase subfamily 4-like N-terminal" evidence="3">
    <location>
        <begin position="18"/>
        <end position="161"/>
    </location>
</feature>
<dbReference type="Proteomes" id="UP000232638">
    <property type="component" value="Chromosome"/>
</dbReference>
<dbReference type="EMBL" id="CP020370">
    <property type="protein sequence ID" value="AUB82466.1"/>
    <property type="molecule type" value="Genomic_DNA"/>
</dbReference>
<name>A0A2K8UA63_9GAMM</name>
<dbReference type="RefSeq" id="WP_100920193.1">
    <property type="nucleotide sequence ID" value="NZ_CP020370.1"/>
</dbReference>
<evidence type="ECO:0000256" key="1">
    <source>
        <dbReference type="ARBA" id="ARBA00022676"/>
    </source>
</evidence>
<protein>
    <recommendedName>
        <fullName evidence="3">Glycosyltransferase subfamily 4-like N-terminal domain-containing protein</fullName>
    </recommendedName>
</protein>
<dbReference type="InterPro" id="IPR028098">
    <property type="entry name" value="Glyco_trans_4-like_N"/>
</dbReference>
<evidence type="ECO:0000313" key="4">
    <source>
        <dbReference type="EMBL" id="AUB82466.1"/>
    </source>
</evidence>
<dbReference type="Pfam" id="PF13439">
    <property type="entry name" value="Glyco_transf_4"/>
    <property type="match status" value="1"/>
</dbReference>
<evidence type="ECO:0000313" key="5">
    <source>
        <dbReference type="Proteomes" id="UP000232638"/>
    </source>
</evidence>
<dbReference type="AlphaFoldDB" id="A0A2K8UA63"/>
<gene>
    <name evidence="4" type="ORF">THSYN_16970</name>
</gene>
<accession>A0A2K8UA63</accession>
<dbReference type="PANTHER" id="PTHR12526:SF510">
    <property type="entry name" value="D-INOSITOL 3-PHOSPHATE GLYCOSYLTRANSFERASE"/>
    <property type="match status" value="1"/>
</dbReference>